<keyword evidence="8" id="KW-1185">Reference proteome</keyword>
<dbReference type="PANTHER" id="PTHR36974">
    <property type="entry name" value="MEMBRANE PROTEIN-RELATED"/>
    <property type="match status" value="1"/>
</dbReference>
<keyword evidence="3 5" id="KW-1133">Transmembrane helix</keyword>
<feature type="transmembrane region" description="Helical" evidence="5">
    <location>
        <begin position="41"/>
        <end position="59"/>
    </location>
</feature>
<proteinExistence type="predicted"/>
<feature type="transmembrane region" description="Helical" evidence="5">
    <location>
        <begin position="65"/>
        <end position="85"/>
    </location>
</feature>
<reference evidence="7 8" key="1">
    <citation type="submission" date="2018-06" db="EMBL/GenBank/DDBJ databases">
        <title>Flavobacterium tibetense sp. nov., isolated from a wetland YonghuCo on Tibetan Plateau.</title>
        <authorList>
            <person name="Xing P."/>
            <person name="Phurbu D."/>
            <person name="Lu H."/>
        </authorList>
    </citation>
    <scope>NUCLEOTIDE SEQUENCE [LARGE SCALE GENOMIC DNA]</scope>
    <source>
        <strain evidence="7 8">YH5</strain>
    </source>
</reference>
<dbReference type="InterPro" id="IPR009908">
    <property type="entry name" value="Methylamine_util_MauE"/>
</dbReference>
<dbReference type="Pfam" id="PF07291">
    <property type="entry name" value="MauE"/>
    <property type="match status" value="1"/>
</dbReference>
<dbReference type="RefSeq" id="WP_113988156.1">
    <property type="nucleotide sequence ID" value="NZ_QLST01000003.1"/>
</dbReference>
<protein>
    <submittedName>
        <fullName evidence="7">DoxX family protein</fullName>
    </submittedName>
</protein>
<dbReference type="EMBL" id="QLST01000003">
    <property type="protein sequence ID" value="RBA29188.1"/>
    <property type="molecule type" value="Genomic_DNA"/>
</dbReference>
<dbReference type="Proteomes" id="UP000253319">
    <property type="component" value="Unassembled WGS sequence"/>
</dbReference>
<keyword evidence="2 5" id="KW-0812">Transmembrane</keyword>
<comment type="subcellular location">
    <subcellularLocation>
        <location evidence="1">Membrane</location>
        <topology evidence="1">Multi-pass membrane protein</topology>
    </subcellularLocation>
</comment>
<keyword evidence="4 5" id="KW-0472">Membrane</keyword>
<accession>A0A365P3S6</accession>
<dbReference type="GO" id="GO:0030416">
    <property type="term" value="P:methylamine metabolic process"/>
    <property type="evidence" value="ECO:0007669"/>
    <property type="project" value="InterPro"/>
</dbReference>
<feature type="transmembrane region" description="Helical" evidence="5">
    <location>
        <begin position="6"/>
        <end position="29"/>
    </location>
</feature>
<evidence type="ECO:0000256" key="2">
    <source>
        <dbReference type="ARBA" id="ARBA00022692"/>
    </source>
</evidence>
<feature type="domain" description="Methylamine utilisation protein MauE" evidence="6">
    <location>
        <begin position="8"/>
        <end position="87"/>
    </location>
</feature>
<evidence type="ECO:0000259" key="6">
    <source>
        <dbReference type="Pfam" id="PF07291"/>
    </source>
</evidence>
<evidence type="ECO:0000256" key="3">
    <source>
        <dbReference type="ARBA" id="ARBA00022989"/>
    </source>
</evidence>
<evidence type="ECO:0000256" key="1">
    <source>
        <dbReference type="ARBA" id="ARBA00004141"/>
    </source>
</evidence>
<comment type="caution">
    <text evidence="7">The sequence shown here is derived from an EMBL/GenBank/DDBJ whole genome shotgun (WGS) entry which is preliminary data.</text>
</comment>
<name>A0A365P3S6_9FLAO</name>
<evidence type="ECO:0000313" key="8">
    <source>
        <dbReference type="Proteomes" id="UP000253319"/>
    </source>
</evidence>
<sequence length="117" mass="13456">MTAPWHLYLMAILYIIAGLNHFRVPKLYLKIIPEQFPFKPFLNYASGLLEIVFGILLLFPATKSYGAWGICVLLVLIFPANLYMYANEKASLGVPKFLRLARLPLQVALLFWAYQYT</sequence>
<evidence type="ECO:0000256" key="4">
    <source>
        <dbReference type="ARBA" id="ARBA00023136"/>
    </source>
</evidence>
<dbReference type="PANTHER" id="PTHR36974:SF1">
    <property type="entry name" value="DOXX FAMILY MEMBRANE PROTEIN"/>
    <property type="match status" value="1"/>
</dbReference>
<dbReference type="AlphaFoldDB" id="A0A365P3S6"/>
<evidence type="ECO:0000256" key="5">
    <source>
        <dbReference type="SAM" id="Phobius"/>
    </source>
</evidence>
<dbReference type="GO" id="GO:0016020">
    <property type="term" value="C:membrane"/>
    <property type="evidence" value="ECO:0007669"/>
    <property type="project" value="UniProtKB-SubCell"/>
</dbReference>
<evidence type="ECO:0000313" key="7">
    <source>
        <dbReference type="EMBL" id="RBA29188.1"/>
    </source>
</evidence>
<organism evidence="7 8">
    <name type="scientific">Flavobacterium tibetense</name>
    <dbReference type="NCBI Taxonomy" id="2233533"/>
    <lineage>
        <taxon>Bacteria</taxon>
        <taxon>Pseudomonadati</taxon>
        <taxon>Bacteroidota</taxon>
        <taxon>Flavobacteriia</taxon>
        <taxon>Flavobacteriales</taxon>
        <taxon>Flavobacteriaceae</taxon>
        <taxon>Flavobacterium</taxon>
    </lineage>
</organism>
<gene>
    <name evidence="7" type="ORF">DPN68_03225</name>
</gene>
<dbReference type="OrthoDB" id="327939at2"/>